<reference evidence="5" key="2">
    <citation type="journal article" date="2023" name="Microbiol Resour">
        <title>Decontamination and Annotation of the Draft Genome Sequence of the Oomycete Lagenidium giganteum ARSEF 373.</title>
        <authorList>
            <person name="Morgan W.R."/>
            <person name="Tartar A."/>
        </authorList>
    </citation>
    <scope>NUCLEOTIDE SEQUENCE</scope>
    <source>
        <strain evidence="5">ARSEF 373</strain>
    </source>
</reference>
<evidence type="ECO:0000256" key="1">
    <source>
        <dbReference type="ARBA" id="ARBA00006515"/>
    </source>
</evidence>
<dbReference type="EMBL" id="DAKRPA010000139">
    <property type="protein sequence ID" value="DAZ97320.1"/>
    <property type="molecule type" value="Genomic_DNA"/>
</dbReference>
<evidence type="ECO:0000256" key="2">
    <source>
        <dbReference type="ARBA" id="ARBA00022857"/>
    </source>
</evidence>
<accession>A0AAV2YTB0</accession>
<evidence type="ECO:0000313" key="6">
    <source>
        <dbReference type="Proteomes" id="UP001146120"/>
    </source>
</evidence>
<feature type="domain" description="NADP-dependent oxidoreductase" evidence="4">
    <location>
        <begin position="134"/>
        <end position="277"/>
    </location>
</feature>
<dbReference type="InterPro" id="IPR005399">
    <property type="entry name" value="K_chnl_volt-dep_bsu_KCNAB-rel"/>
</dbReference>
<sequence>YVNFSDDNGTDLADESMAYAFQHGINFFDNAEYYGKGKSEEIMGHVVRRGIRDGVWMRDDLVLSTKIFLGTKAGPNANGLSRKHIIEGTKASLQRLQVDYVDVLFCHRPDPRTPIEETVRAMNHVIEQDGRRLGLIRPVAEQPQYNILERSRVEFDYVNLFKKYKLGVTTWSPLAFGVLTGKYANGILGGSRLSQSYHASLVKDLAGRVAKVNELMPIADELGCTMAQLAIAWCASNPNVSTVILGASSLRQLQENLQALEVVDGLTPEIKQRIDAIVRFVPKIPVVEPRVVAMREMYLEESAKQNFVTHEQPFHS</sequence>
<dbReference type="Gene3D" id="3.20.20.100">
    <property type="entry name" value="NADP-dependent oxidoreductase domain"/>
    <property type="match status" value="1"/>
</dbReference>
<keyword evidence="2" id="KW-0521">NADP</keyword>
<feature type="non-terminal residue" evidence="5">
    <location>
        <position position="1"/>
    </location>
</feature>
<proteinExistence type="inferred from homology"/>
<reference evidence="5" key="1">
    <citation type="submission" date="2022-11" db="EMBL/GenBank/DDBJ databases">
        <authorList>
            <person name="Morgan W.R."/>
            <person name="Tartar A."/>
        </authorList>
    </citation>
    <scope>NUCLEOTIDE SEQUENCE</scope>
    <source>
        <strain evidence="5">ARSEF 373</strain>
    </source>
</reference>
<dbReference type="InterPro" id="IPR023210">
    <property type="entry name" value="NADP_OxRdtase_dom"/>
</dbReference>
<dbReference type="Pfam" id="PF00248">
    <property type="entry name" value="Aldo_ket_red"/>
    <property type="match status" value="2"/>
</dbReference>
<name>A0AAV2YTB0_9STRA</name>
<keyword evidence="3" id="KW-0560">Oxidoreductase</keyword>
<dbReference type="InterPro" id="IPR036812">
    <property type="entry name" value="NAD(P)_OxRdtase_dom_sf"/>
</dbReference>
<evidence type="ECO:0000259" key="4">
    <source>
        <dbReference type="Pfam" id="PF00248"/>
    </source>
</evidence>
<evidence type="ECO:0000313" key="5">
    <source>
        <dbReference type="EMBL" id="DAZ97320.1"/>
    </source>
</evidence>
<comment type="similarity">
    <text evidence="1">Belongs to the shaker potassium channel beta subunit family.</text>
</comment>
<dbReference type="GO" id="GO:0016491">
    <property type="term" value="F:oxidoreductase activity"/>
    <property type="evidence" value="ECO:0007669"/>
    <property type="project" value="UniProtKB-KW"/>
</dbReference>
<organism evidence="5 6">
    <name type="scientific">Lagenidium giganteum</name>
    <dbReference type="NCBI Taxonomy" id="4803"/>
    <lineage>
        <taxon>Eukaryota</taxon>
        <taxon>Sar</taxon>
        <taxon>Stramenopiles</taxon>
        <taxon>Oomycota</taxon>
        <taxon>Peronosporomycetes</taxon>
        <taxon>Pythiales</taxon>
        <taxon>Pythiaceae</taxon>
    </lineage>
</organism>
<feature type="domain" description="NADP-dependent oxidoreductase" evidence="4">
    <location>
        <begin position="13"/>
        <end position="127"/>
    </location>
</feature>
<dbReference type="Proteomes" id="UP001146120">
    <property type="component" value="Unassembled WGS sequence"/>
</dbReference>
<protein>
    <recommendedName>
        <fullName evidence="4">NADP-dependent oxidoreductase domain-containing protein</fullName>
    </recommendedName>
</protein>
<comment type="caution">
    <text evidence="5">The sequence shown here is derived from an EMBL/GenBank/DDBJ whole genome shotgun (WGS) entry which is preliminary data.</text>
</comment>
<keyword evidence="6" id="KW-1185">Reference proteome</keyword>
<evidence type="ECO:0000256" key="3">
    <source>
        <dbReference type="ARBA" id="ARBA00023002"/>
    </source>
</evidence>
<dbReference type="SUPFAM" id="SSF51430">
    <property type="entry name" value="NAD(P)-linked oxidoreductase"/>
    <property type="match status" value="1"/>
</dbReference>
<dbReference type="PANTHER" id="PTHR43150">
    <property type="entry name" value="HYPERKINETIC, ISOFORM M"/>
    <property type="match status" value="1"/>
</dbReference>
<gene>
    <name evidence="5" type="ORF">N0F65_003684</name>
</gene>
<dbReference type="AlphaFoldDB" id="A0AAV2YTB0"/>
<dbReference type="PANTHER" id="PTHR43150:SF2">
    <property type="entry name" value="HYPERKINETIC, ISOFORM M"/>
    <property type="match status" value="1"/>
</dbReference>